<name>A0A0X3PIL2_SCHSO</name>
<dbReference type="InterPro" id="IPR006676">
    <property type="entry name" value="tRNA_splic"/>
</dbReference>
<feature type="domain" description="tRNA intron endonuclease catalytic" evidence="4">
    <location>
        <begin position="198"/>
        <end position="282"/>
    </location>
</feature>
<evidence type="ECO:0000313" key="5">
    <source>
        <dbReference type="EMBL" id="JAP51624.1"/>
    </source>
</evidence>
<keyword evidence="5" id="KW-0255">Endonuclease</keyword>
<dbReference type="InterPro" id="IPR006677">
    <property type="entry name" value="tRNA_intron_Endonuc_cat-like"/>
</dbReference>
<feature type="non-terminal residue" evidence="5">
    <location>
        <position position="1"/>
    </location>
</feature>
<proteinExistence type="inferred from homology"/>
<evidence type="ECO:0000256" key="2">
    <source>
        <dbReference type="ARBA" id="ARBA00012573"/>
    </source>
</evidence>
<comment type="similarity">
    <text evidence="1">Belongs to the tRNA-intron endonuclease family.</text>
</comment>
<dbReference type="PANTHER" id="PTHR21227:SF0">
    <property type="entry name" value="TRNA-SPLICING ENDONUCLEASE SUBUNIT SEN2"/>
    <property type="match status" value="1"/>
</dbReference>
<dbReference type="GO" id="GO:0000214">
    <property type="term" value="C:tRNA-intron endonuclease complex"/>
    <property type="evidence" value="ECO:0007669"/>
    <property type="project" value="TreeGrafter"/>
</dbReference>
<dbReference type="AlphaFoldDB" id="A0A0X3PIL2"/>
<dbReference type="GO" id="GO:0000213">
    <property type="term" value="F:tRNA-intron lyase activity"/>
    <property type="evidence" value="ECO:0007669"/>
    <property type="project" value="UniProtKB-EC"/>
</dbReference>
<dbReference type="EC" id="4.6.1.16" evidence="2"/>
<dbReference type="GO" id="GO:0003676">
    <property type="term" value="F:nucleic acid binding"/>
    <property type="evidence" value="ECO:0007669"/>
    <property type="project" value="InterPro"/>
</dbReference>
<dbReference type="InterPro" id="IPR011856">
    <property type="entry name" value="tRNA_endonuc-like_dom_sf"/>
</dbReference>
<dbReference type="Pfam" id="PF01974">
    <property type="entry name" value="tRNA_int_endo"/>
    <property type="match status" value="1"/>
</dbReference>
<gene>
    <name evidence="5" type="primary">SEN2</name>
    <name evidence="5" type="ORF">TR116182</name>
</gene>
<keyword evidence="5" id="KW-0378">Hydrolase</keyword>
<keyword evidence="5" id="KW-0540">Nuclease</keyword>
<evidence type="ECO:0000259" key="4">
    <source>
        <dbReference type="Pfam" id="PF01974"/>
    </source>
</evidence>
<dbReference type="CDD" id="cd22363">
    <property type="entry name" value="tRNA-intron_lyase_C"/>
    <property type="match status" value="1"/>
</dbReference>
<dbReference type="InterPro" id="IPR036167">
    <property type="entry name" value="tRNA_intron_Endo_cat-like_sf"/>
</dbReference>
<accession>A0A0X3PIL2</accession>
<dbReference type="GO" id="GO:0000379">
    <property type="term" value="P:tRNA-type intron splice site recognition and cleavage"/>
    <property type="evidence" value="ECO:0007669"/>
    <property type="project" value="TreeGrafter"/>
</dbReference>
<evidence type="ECO:0000256" key="1">
    <source>
        <dbReference type="ARBA" id="ARBA00008078"/>
    </source>
</evidence>
<dbReference type="Gene3D" id="3.40.1350.10">
    <property type="match status" value="1"/>
</dbReference>
<dbReference type="GO" id="GO:0005737">
    <property type="term" value="C:cytoplasm"/>
    <property type="evidence" value="ECO:0007669"/>
    <property type="project" value="TreeGrafter"/>
</dbReference>
<evidence type="ECO:0000256" key="3">
    <source>
        <dbReference type="ARBA" id="ARBA00034031"/>
    </source>
</evidence>
<sequence length="313" mass="34682">SRSQSTPAPLNGPYLTRCMEDKTSVLSEEDRILGRRKSRYAGEEYVPISIYPLCRAVTENATSTNEGCHVFTARLCPSGELGVAKIAAVTSPEEINVLRKFGFYGYAPGEERWQPDSAGAFHPEPDVIYLFDTEIFFLLHSLGCLRVEIPRSLIPTQANQETVISPVRVLWDLLCAHSVQTIGHAAAPLISPASACPFSARYAAYVYYRSRGWIVRPALSLGAVDFLLYAQGPPWRHAAYAVLVLCYRTAESTATSSVTAHLRVISGVAKQLILCWVREDEEFDNASLIDRPWDVALKSLVQETLVSRNLQTT</sequence>
<organism evidence="5">
    <name type="scientific">Schistocephalus solidus</name>
    <name type="common">Tapeworm</name>
    <dbReference type="NCBI Taxonomy" id="70667"/>
    <lineage>
        <taxon>Eukaryota</taxon>
        <taxon>Metazoa</taxon>
        <taxon>Spiralia</taxon>
        <taxon>Lophotrochozoa</taxon>
        <taxon>Platyhelminthes</taxon>
        <taxon>Cestoda</taxon>
        <taxon>Eucestoda</taxon>
        <taxon>Diphyllobothriidea</taxon>
        <taxon>Diphyllobothriidae</taxon>
        <taxon>Schistocephalus</taxon>
    </lineage>
</organism>
<comment type="catalytic activity">
    <reaction evidence="3">
        <text>pretRNA = a 3'-half-tRNA molecule with a 5'-OH end + a 5'-half-tRNA molecule with a 2',3'-cyclic phosphate end + an intron with a 2',3'-cyclic phosphate and a 5'-hydroxyl terminus.</text>
        <dbReference type="EC" id="4.6.1.16"/>
    </reaction>
</comment>
<dbReference type="SUPFAM" id="SSF53032">
    <property type="entry name" value="tRNA-intron endonuclease catalytic domain-like"/>
    <property type="match status" value="1"/>
</dbReference>
<protein>
    <recommendedName>
        <fullName evidence="2">tRNA-intron lyase</fullName>
        <ecNumber evidence="2">4.6.1.16</ecNumber>
    </recommendedName>
</protein>
<dbReference type="EMBL" id="GEEE01011601">
    <property type="protein sequence ID" value="JAP51624.1"/>
    <property type="molecule type" value="Transcribed_RNA"/>
</dbReference>
<reference evidence="5" key="1">
    <citation type="submission" date="2016-01" db="EMBL/GenBank/DDBJ databases">
        <title>Reference transcriptome for the parasite Schistocephalus solidus: insights into the molecular evolution of parasitism.</title>
        <authorList>
            <person name="Hebert F.O."/>
            <person name="Grambauer S."/>
            <person name="Barber I."/>
            <person name="Landry C.R."/>
            <person name="Aubin-Horth N."/>
        </authorList>
    </citation>
    <scope>NUCLEOTIDE SEQUENCE</scope>
</reference>
<dbReference type="PANTHER" id="PTHR21227">
    <property type="entry name" value="TRNA-SPLICING ENDONUCLEASE SUBUNIT SEN2"/>
    <property type="match status" value="1"/>
</dbReference>